<dbReference type="eggNOG" id="COG3550">
    <property type="taxonomic scope" value="Bacteria"/>
</dbReference>
<proteinExistence type="predicted"/>
<accession>N8QJJ5</accession>
<dbReference type="EMBL" id="APOH01000001">
    <property type="protein sequence ID" value="ENU21459.1"/>
    <property type="molecule type" value="Genomic_DNA"/>
</dbReference>
<evidence type="ECO:0000313" key="3">
    <source>
        <dbReference type="Proteomes" id="UP000013086"/>
    </source>
</evidence>
<evidence type="ECO:0000313" key="1">
    <source>
        <dbReference type="EMBL" id="ENU21291.1"/>
    </source>
</evidence>
<dbReference type="EMBL" id="APOH01000007">
    <property type="protein sequence ID" value="ENU21291.1"/>
    <property type="molecule type" value="Genomic_DNA"/>
</dbReference>
<sequence length="66" mass="7421">MDIIGEALHITQQAIVKLGNQEADLSVKEVDEIISSICEVASRFNKITQERLPEQIRSETLQIIQS</sequence>
<protein>
    <submittedName>
        <fullName evidence="2">Uncharacterized protein</fullName>
    </submittedName>
</protein>
<comment type="caution">
    <text evidence="2">The sequence shown here is derived from an EMBL/GenBank/DDBJ whole genome shotgun (WGS) entry which is preliminary data.</text>
</comment>
<evidence type="ECO:0000313" key="2">
    <source>
        <dbReference type="EMBL" id="ENU21459.1"/>
    </source>
</evidence>
<dbReference type="RefSeq" id="WP_004647898.1">
    <property type="nucleotide sequence ID" value="NZ_KB849163.1"/>
</dbReference>
<dbReference type="AlphaFoldDB" id="N8QJJ5"/>
<dbReference type="PATRIC" id="fig|1217715.3.peg.166"/>
<dbReference type="HOGENOM" id="CLU_179028_0_0_6"/>
<organism evidence="2 3">
    <name type="scientific">Acinetobacter bohemicus ANC 3994</name>
    <dbReference type="NCBI Taxonomy" id="1217715"/>
    <lineage>
        <taxon>Bacteria</taxon>
        <taxon>Pseudomonadati</taxon>
        <taxon>Pseudomonadota</taxon>
        <taxon>Gammaproteobacteria</taxon>
        <taxon>Moraxellales</taxon>
        <taxon>Moraxellaceae</taxon>
        <taxon>Acinetobacter</taxon>
    </lineage>
</organism>
<gene>
    <name evidence="2" type="ORF">F994_00004</name>
    <name evidence="1" type="ORF">F994_00178</name>
</gene>
<dbReference type="Proteomes" id="UP000013086">
    <property type="component" value="Unassembled WGS sequence"/>
</dbReference>
<name>N8QJJ5_9GAMM</name>
<reference evidence="2 3" key="1">
    <citation type="submission" date="2013-02" db="EMBL/GenBank/DDBJ databases">
        <title>The Genome Sequence of Acinetobacter sp. ANC 3994.</title>
        <authorList>
            <consortium name="The Broad Institute Genome Sequencing Platform"/>
            <consortium name="The Broad Institute Genome Sequencing Center for Infectious Disease"/>
            <person name="Cerqueira G."/>
            <person name="Feldgarden M."/>
            <person name="Courvalin P."/>
            <person name="Perichon B."/>
            <person name="Grillot-Courvalin C."/>
            <person name="Clermont D."/>
            <person name="Rocha E."/>
            <person name="Yoon E.-J."/>
            <person name="Nemec A."/>
            <person name="Walker B."/>
            <person name="Young S.K."/>
            <person name="Zeng Q."/>
            <person name="Gargeya S."/>
            <person name="Fitzgerald M."/>
            <person name="Haas B."/>
            <person name="Abouelleil A."/>
            <person name="Alvarado L."/>
            <person name="Arachchi H.M."/>
            <person name="Berlin A.M."/>
            <person name="Chapman S.B."/>
            <person name="Dewar J."/>
            <person name="Goldberg J."/>
            <person name="Griggs A."/>
            <person name="Gujja S."/>
            <person name="Hansen M."/>
            <person name="Howarth C."/>
            <person name="Imamovic A."/>
            <person name="Larimer J."/>
            <person name="McCowan C."/>
            <person name="Murphy C."/>
            <person name="Neiman D."/>
            <person name="Pearson M."/>
            <person name="Priest M."/>
            <person name="Roberts A."/>
            <person name="Saif S."/>
            <person name="Shea T."/>
            <person name="Sisk P."/>
            <person name="Sykes S."/>
            <person name="Wortman J."/>
            <person name="Nusbaum C."/>
            <person name="Birren B."/>
        </authorList>
    </citation>
    <scope>NUCLEOTIDE SEQUENCE [LARGE SCALE GENOMIC DNA]</scope>
    <source>
        <strain evidence="2 3">ANC 3994</strain>
    </source>
</reference>